<comment type="catalytic activity">
    <reaction evidence="7">
        <text>adenosine + H2O + H(+) = inosine + NH4(+)</text>
        <dbReference type="Rhea" id="RHEA:24408"/>
        <dbReference type="ChEBI" id="CHEBI:15377"/>
        <dbReference type="ChEBI" id="CHEBI:15378"/>
        <dbReference type="ChEBI" id="CHEBI:16335"/>
        <dbReference type="ChEBI" id="CHEBI:17596"/>
        <dbReference type="ChEBI" id="CHEBI:28938"/>
        <dbReference type="EC" id="3.5.4.4"/>
    </reaction>
    <physiologicalReaction direction="left-to-right" evidence="7">
        <dbReference type="Rhea" id="RHEA:24409"/>
    </physiologicalReaction>
</comment>
<dbReference type="InterPro" id="IPR003730">
    <property type="entry name" value="Cu_polyphenol_OxRdtase"/>
</dbReference>
<dbReference type="AlphaFoldDB" id="A0A3N9U4S8"/>
<evidence type="ECO:0000313" key="11">
    <source>
        <dbReference type="EMBL" id="RQW63086.1"/>
    </source>
</evidence>
<dbReference type="GO" id="GO:0016787">
    <property type="term" value="F:hydrolase activity"/>
    <property type="evidence" value="ECO:0007669"/>
    <property type="project" value="UniProtKB-KW"/>
</dbReference>
<dbReference type="OrthoDB" id="4279at2"/>
<evidence type="ECO:0000256" key="10">
    <source>
        <dbReference type="RuleBase" id="RU361274"/>
    </source>
</evidence>
<dbReference type="NCBIfam" id="TIGR00726">
    <property type="entry name" value="peptidoglycan editing factor PgeF"/>
    <property type="match status" value="1"/>
</dbReference>
<comment type="caution">
    <text evidence="11">The sequence shown here is derived from an EMBL/GenBank/DDBJ whole genome shotgun (WGS) entry which is preliminary data.</text>
</comment>
<dbReference type="Pfam" id="PF02578">
    <property type="entry name" value="Cu-oxidase_4"/>
    <property type="match status" value="1"/>
</dbReference>
<proteinExistence type="inferred from homology"/>
<reference evidence="11 12" key="1">
    <citation type="submission" date="2018-11" db="EMBL/GenBank/DDBJ databases">
        <title>Vibrio LJC006 sp. nov., isolated from seawater during the bloom of the enteromorpha.</title>
        <authorList>
            <person name="Liang J."/>
        </authorList>
    </citation>
    <scope>NUCLEOTIDE SEQUENCE [LARGE SCALE GENOMIC DNA]</scope>
    <source>
        <strain evidence="11 12">LJC006</strain>
    </source>
</reference>
<evidence type="ECO:0000256" key="9">
    <source>
        <dbReference type="ARBA" id="ARBA00049893"/>
    </source>
</evidence>
<dbReference type="PANTHER" id="PTHR30616">
    <property type="entry name" value="UNCHARACTERIZED PROTEIN YFIH"/>
    <property type="match status" value="1"/>
</dbReference>
<dbReference type="InterPro" id="IPR011324">
    <property type="entry name" value="Cytotoxic_necrot_fac-like_cat"/>
</dbReference>
<sequence>MIKPDWTLPDSVTAIASTRENGFSVGEYSGLNLGTHVGDDPKLVIKNRQELVESHALPSQPVWLNQTHSTKVVNLESWTDQVLDADGIFTTTPGIVCAVMTADCLPVLLSNKQGTEVAAVHAGWRGLADGILGNAVSYFSNPEDVTAWIGPAISQTYFEVGDEVVQQFVETDSNLISAFEPKAGTPGKWMCNLPLIAKMKFVGLEVYDVELSGLCTFKDETKFYSYRRDGVTGRQGSFIWIKN</sequence>
<evidence type="ECO:0000256" key="6">
    <source>
        <dbReference type="ARBA" id="ARBA00022833"/>
    </source>
</evidence>
<name>A0A3N9U4S8_9VIBR</name>
<dbReference type="GO" id="GO:0005507">
    <property type="term" value="F:copper ion binding"/>
    <property type="evidence" value="ECO:0007669"/>
    <property type="project" value="TreeGrafter"/>
</dbReference>
<keyword evidence="6" id="KW-0862">Zinc</keyword>
<evidence type="ECO:0000256" key="1">
    <source>
        <dbReference type="ARBA" id="ARBA00000553"/>
    </source>
</evidence>
<protein>
    <recommendedName>
        <fullName evidence="10">Purine nucleoside phosphorylase</fullName>
    </recommendedName>
</protein>
<evidence type="ECO:0000256" key="2">
    <source>
        <dbReference type="ARBA" id="ARBA00007353"/>
    </source>
</evidence>
<dbReference type="Gene3D" id="3.60.140.10">
    <property type="entry name" value="CNF1/YfiH-like putative cysteine hydrolases"/>
    <property type="match status" value="1"/>
</dbReference>
<evidence type="ECO:0000256" key="5">
    <source>
        <dbReference type="ARBA" id="ARBA00022801"/>
    </source>
</evidence>
<evidence type="ECO:0000256" key="8">
    <source>
        <dbReference type="ARBA" id="ARBA00048968"/>
    </source>
</evidence>
<evidence type="ECO:0000313" key="12">
    <source>
        <dbReference type="Proteomes" id="UP000281112"/>
    </source>
</evidence>
<dbReference type="SUPFAM" id="SSF64438">
    <property type="entry name" value="CNF1/YfiH-like putative cysteine hydrolases"/>
    <property type="match status" value="1"/>
</dbReference>
<keyword evidence="5" id="KW-0378">Hydrolase</keyword>
<evidence type="ECO:0000256" key="4">
    <source>
        <dbReference type="ARBA" id="ARBA00022723"/>
    </source>
</evidence>
<accession>A0A3N9U4S8</accession>
<gene>
    <name evidence="11" type="primary">pgeF</name>
    <name evidence="11" type="ORF">EES38_12315</name>
</gene>
<evidence type="ECO:0000256" key="3">
    <source>
        <dbReference type="ARBA" id="ARBA00022679"/>
    </source>
</evidence>
<dbReference type="CDD" id="cd16833">
    <property type="entry name" value="YfiH"/>
    <property type="match status" value="1"/>
</dbReference>
<dbReference type="RefSeq" id="WP_124937486.1">
    <property type="nucleotide sequence ID" value="NZ_RJVQ01000004.1"/>
</dbReference>
<dbReference type="PANTHER" id="PTHR30616:SF2">
    <property type="entry name" value="PURINE NUCLEOSIDE PHOSPHORYLASE LACC1"/>
    <property type="match status" value="1"/>
</dbReference>
<keyword evidence="4" id="KW-0479">Metal-binding</keyword>
<dbReference type="InterPro" id="IPR038371">
    <property type="entry name" value="Cu_polyphenol_OxRdtase_sf"/>
</dbReference>
<dbReference type="EMBL" id="RJVQ01000004">
    <property type="protein sequence ID" value="RQW63086.1"/>
    <property type="molecule type" value="Genomic_DNA"/>
</dbReference>
<dbReference type="GO" id="GO:0017061">
    <property type="term" value="F:S-methyl-5-thioadenosine phosphorylase activity"/>
    <property type="evidence" value="ECO:0007669"/>
    <property type="project" value="UniProtKB-EC"/>
</dbReference>
<keyword evidence="3" id="KW-0808">Transferase</keyword>
<comment type="catalytic activity">
    <reaction evidence="9">
        <text>S-methyl-5'-thioadenosine + phosphate = 5-(methylsulfanyl)-alpha-D-ribose 1-phosphate + adenine</text>
        <dbReference type="Rhea" id="RHEA:11852"/>
        <dbReference type="ChEBI" id="CHEBI:16708"/>
        <dbReference type="ChEBI" id="CHEBI:17509"/>
        <dbReference type="ChEBI" id="CHEBI:43474"/>
        <dbReference type="ChEBI" id="CHEBI:58533"/>
        <dbReference type="EC" id="2.4.2.28"/>
    </reaction>
    <physiologicalReaction direction="left-to-right" evidence="9">
        <dbReference type="Rhea" id="RHEA:11853"/>
    </physiologicalReaction>
</comment>
<comment type="catalytic activity">
    <reaction evidence="1">
        <text>inosine + phosphate = alpha-D-ribose 1-phosphate + hypoxanthine</text>
        <dbReference type="Rhea" id="RHEA:27646"/>
        <dbReference type="ChEBI" id="CHEBI:17368"/>
        <dbReference type="ChEBI" id="CHEBI:17596"/>
        <dbReference type="ChEBI" id="CHEBI:43474"/>
        <dbReference type="ChEBI" id="CHEBI:57720"/>
        <dbReference type="EC" id="2.4.2.1"/>
    </reaction>
    <physiologicalReaction direction="left-to-right" evidence="1">
        <dbReference type="Rhea" id="RHEA:27647"/>
    </physiologicalReaction>
</comment>
<comment type="similarity">
    <text evidence="2 10">Belongs to the purine nucleoside phosphorylase YfiH/LACC1 family.</text>
</comment>
<keyword evidence="12" id="KW-1185">Reference proteome</keyword>
<organism evidence="11 12">
    <name type="scientific">Vibrio viridaestus</name>
    <dbReference type="NCBI Taxonomy" id="2487322"/>
    <lineage>
        <taxon>Bacteria</taxon>
        <taxon>Pseudomonadati</taxon>
        <taxon>Pseudomonadota</taxon>
        <taxon>Gammaproteobacteria</taxon>
        <taxon>Vibrionales</taxon>
        <taxon>Vibrionaceae</taxon>
        <taxon>Vibrio</taxon>
    </lineage>
</organism>
<evidence type="ECO:0000256" key="7">
    <source>
        <dbReference type="ARBA" id="ARBA00047989"/>
    </source>
</evidence>
<comment type="catalytic activity">
    <reaction evidence="8">
        <text>adenosine + phosphate = alpha-D-ribose 1-phosphate + adenine</text>
        <dbReference type="Rhea" id="RHEA:27642"/>
        <dbReference type="ChEBI" id="CHEBI:16335"/>
        <dbReference type="ChEBI" id="CHEBI:16708"/>
        <dbReference type="ChEBI" id="CHEBI:43474"/>
        <dbReference type="ChEBI" id="CHEBI:57720"/>
        <dbReference type="EC" id="2.4.2.1"/>
    </reaction>
    <physiologicalReaction direction="left-to-right" evidence="8">
        <dbReference type="Rhea" id="RHEA:27643"/>
    </physiologicalReaction>
</comment>
<dbReference type="Proteomes" id="UP000281112">
    <property type="component" value="Unassembled WGS sequence"/>
</dbReference>